<evidence type="ECO:0000256" key="9">
    <source>
        <dbReference type="ARBA" id="ARBA00029827"/>
    </source>
</evidence>
<evidence type="ECO:0000256" key="7">
    <source>
        <dbReference type="ARBA" id="ARBA00023212"/>
    </source>
</evidence>
<dbReference type="InterPro" id="IPR029330">
    <property type="entry name" value="Bbp1_C"/>
</dbReference>
<dbReference type="GeneID" id="54633964"/>
<feature type="domain" description="Spindle pole component Bbp1 N-terminal" evidence="12">
    <location>
        <begin position="10"/>
        <end position="170"/>
    </location>
</feature>
<dbReference type="KEGG" id="spao:SPAR_P00220"/>
<evidence type="ECO:0000256" key="1">
    <source>
        <dbReference type="ARBA" id="ARBA00004317"/>
    </source>
</evidence>
<protein>
    <recommendedName>
        <fullName evidence="4">Spindle pole component BBP1</fullName>
    </recommendedName>
    <alternativeName>
        <fullName evidence="9">BFR1-binding protein 1</fullName>
    </alternativeName>
</protein>
<dbReference type="RefSeq" id="XP_033769519.1">
    <property type="nucleotide sequence ID" value="XM_033913628.1"/>
</dbReference>
<comment type="subcellular location">
    <subcellularLocation>
        <location evidence="1">Cytoplasm</location>
        <location evidence="1">Cytoskeleton</location>
        <location evidence="1">Microtubule organizing center</location>
        <location evidence="1">Spindle pole body</location>
    </subcellularLocation>
</comment>
<gene>
    <name evidence="14" type="primary">BBP1</name>
    <name evidence="14" type="ORF">SPAR_P00220</name>
</gene>
<keyword evidence="6 10" id="KW-0175">Coiled coil</keyword>
<evidence type="ECO:0000259" key="12">
    <source>
        <dbReference type="Pfam" id="PF15271"/>
    </source>
</evidence>
<dbReference type="InterPro" id="IPR029328">
    <property type="entry name" value="Bbp1_N"/>
</dbReference>
<dbReference type="VEuPathDB" id="FungiDB:SPAR_P00220"/>
<keyword evidence="5" id="KW-0963">Cytoplasm</keyword>
<evidence type="ECO:0000256" key="4">
    <source>
        <dbReference type="ARBA" id="ARBA00021092"/>
    </source>
</evidence>
<comment type="subunit">
    <text evidence="3">Homodimer. Interacts with KAR1, MPS2 and SPC29.</text>
</comment>
<sequence length="420" mass="49524">MNQEDNTGGGGIFGLFKWTKDALFGTDISPSMKYKDQEERRDRSRYAQDDTNYAMNFGNGSNRRSANLSRSNSWSGLDSTFQRKYELLPEFNKNGFDSIGNNNYYSKDRIRSLRSPAPVVPREPFRDEPTDTFGHRLHTKRRTINELSNSQIPFIPPQEDDPLLSQLFQKSEVNELRSSPYKLSVKDIPGKFPSPLTKRDEIDNYGVRDEDVCQRNIEYKKAYFELFAQMDLNNRDLEDLCEDVREQREQFHKNEQTYKQAYEEMRAELVNELKKSKTLFENYYSLGQKYKSLKNVLDQTISHEAELATSRERLYQEEDLKNFEIQTLKQRLSDLELKYTNLQIEKDMQRDNYESEIHDLLLQLSLRNKNERKDTSAGSNIFSTVRYDRTPFHNGNNSYDSNSHSWDTDYLKNIDGFIER</sequence>
<comment type="function">
    <text evidence="8">Component of the spindle pole body (SPB) required for insertion of the nascent SPB into the nuclear envelope and for the proper execution of spindle pole body (SPB) duplication. Connects the central plaque of the SPB with the half-bridge. Required for proper localization of CDC5 at the SPB and for proper M-phase progression.</text>
</comment>
<feature type="coiled-coil region" evidence="10">
    <location>
        <begin position="325"/>
        <end position="352"/>
    </location>
</feature>
<name>A0A8B8V0H6_SACPA</name>
<dbReference type="GO" id="GO:0005816">
    <property type="term" value="C:spindle pole body"/>
    <property type="evidence" value="ECO:0007669"/>
    <property type="project" value="UniProtKB-SubCell"/>
</dbReference>
<evidence type="ECO:0000259" key="13">
    <source>
        <dbReference type="Pfam" id="PF15272"/>
    </source>
</evidence>
<dbReference type="Pfam" id="PF15271">
    <property type="entry name" value="BBP1_N"/>
    <property type="match status" value="1"/>
</dbReference>
<reference evidence="14" key="1">
    <citation type="journal article" date="2017" name="Nat. Genet.">
        <title>Contrasting evolutionary genome dynamics between domesticated and wild yeasts.</title>
        <authorList>
            <person name="Yue J.X."/>
            <person name="Li J."/>
            <person name="Aigrain L."/>
            <person name="Hallin J."/>
            <person name="Persson K."/>
            <person name="Oliver K."/>
            <person name="Bergstrom A."/>
            <person name="Coupland P."/>
            <person name="Warringer J."/>
            <person name="Lagomarsino M.C."/>
            <person name="Fischer G."/>
            <person name="Durbin R."/>
            <person name="Liti G."/>
        </authorList>
    </citation>
    <scope>NUCLEOTIDE SEQUENCE</scope>
    <source>
        <strain evidence="14">CBS432</strain>
    </source>
</reference>
<organism evidence="14">
    <name type="scientific">Saccharomyces paradoxus</name>
    <name type="common">Yeast</name>
    <name type="synonym">Saccharomyces douglasii</name>
    <dbReference type="NCBI Taxonomy" id="27291"/>
    <lineage>
        <taxon>Eukaryota</taxon>
        <taxon>Fungi</taxon>
        <taxon>Dikarya</taxon>
        <taxon>Ascomycota</taxon>
        <taxon>Saccharomycotina</taxon>
        <taxon>Saccharomycetes</taxon>
        <taxon>Saccharomycetales</taxon>
        <taxon>Saccharomycetaceae</taxon>
        <taxon>Saccharomyces</taxon>
    </lineage>
</organism>
<evidence type="ECO:0000256" key="2">
    <source>
        <dbReference type="ARBA" id="ARBA00006554"/>
    </source>
</evidence>
<dbReference type="OrthoDB" id="4042536at2759"/>
<evidence type="ECO:0000256" key="10">
    <source>
        <dbReference type="SAM" id="Coils"/>
    </source>
</evidence>
<accession>A0A8B8V0H6</accession>
<dbReference type="Pfam" id="PF15272">
    <property type="entry name" value="BBP1_C"/>
    <property type="match status" value="1"/>
</dbReference>
<dbReference type="AlphaFoldDB" id="A0A8B8V0H6"/>
<feature type="domain" description="Spindle pole body component Bbp1 C-terminal" evidence="13">
    <location>
        <begin position="218"/>
        <end position="413"/>
    </location>
</feature>
<feature type="region of interest" description="Disordered" evidence="11">
    <location>
        <begin position="49"/>
        <end position="73"/>
    </location>
</feature>
<feature type="compositionally biased region" description="Low complexity" evidence="11">
    <location>
        <begin position="58"/>
        <end position="73"/>
    </location>
</feature>
<feature type="coiled-coil region" evidence="10">
    <location>
        <begin position="227"/>
        <end position="279"/>
    </location>
</feature>
<evidence type="ECO:0000313" key="14">
    <source>
        <dbReference type="RefSeq" id="XP_033769519.1"/>
    </source>
</evidence>
<reference evidence="14" key="3">
    <citation type="submission" date="2025-07" db="EMBL/GenBank/DDBJ databases">
        <authorList>
            <consortium name="NCBI Genome Project"/>
        </authorList>
    </citation>
    <scope>NUCLEOTIDE SEQUENCE</scope>
    <source>
        <strain evidence="14">CBS432</strain>
    </source>
</reference>
<reference evidence="14" key="2">
    <citation type="submission" date="2020-01" db="EMBL/GenBank/DDBJ databases">
        <title>Population-level Yeast Reference Genomes.</title>
        <authorList>
            <person name="Yue J.-X."/>
        </authorList>
    </citation>
    <scope>NUCLEOTIDE SEQUENCE</scope>
    <source>
        <strain evidence="14">CBS432</strain>
    </source>
</reference>
<proteinExistence type="inferred from homology"/>
<evidence type="ECO:0000256" key="8">
    <source>
        <dbReference type="ARBA" id="ARBA00024676"/>
    </source>
</evidence>
<comment type="similarity">
    <text evidence="2">Belongs to the BBP1 family.</text>
</comment>
<evidence type="ECO:0000256" key="5">
    <source>
        <dbReference type="ARBA" id="ARBA00022490"/>
    </source>
</evidence>
<evidence type="ECO:0000256" key="3">
    <source>
        <dbReference type="ARBA" id="ARBA00011225"/>
    </source>
</evidence>
<reference evidence="14" key="4">
    <citation type="submission" date="2025-08" db="UniProtKB">
        <authorList>
            <consortium name="RefSeq"/>
        </authorList>
    </citation>
    <scope>IDENTIFICATION</scope>
    <source>
        <strain evidence="14">CBS432</strain>
    </source>
</reference>
<evidence type="ECO:0000256" key="11">
    <source>
        <dbReference type="SAM" id="MobiDB-lite"/>
    </source>
</evidence>
<evidence type="ECO:0000256" key="6">
    <source>
        <dbReference type="ARBA" id="ARBA00023054"/>
    </source>
</evidence>
<keyword evidence="7" id="KW-0206">Cytoskeleton</keyword>